<name>M2AIY4_9BACT</name>
<dbReference type="Proteomes" id="UP000011529">
    <property type="component" value="Unassembled WGS sequence"/>
</dbReference>
<keyword evidence="2" id="KW-1185">Reference proteome</keyword>
<dbReference type="PATRIC" id="fig|1263867.3.peg.2322"/>
<evidence type="ECO:0000313" key="1">
    <source>
        <dbReference type="EMBL" id="EMB17100.1"/>
    </source>
</evidence>
<accession>M2AIY4</accession>
<proteinExistence type="predicted"/>
<sequence>MANGVLQRHFGQSPWNDQSLVTRRVSEKQVNCMFSSLTRFGFAILRQMANGLSQHSQRATPLDQENTLPFWPTAKFNSTRVG</sequence>
<comment type="caution">
    <text evidence="1">The sequence shown here is derived from an EMBL/GenBank/DDBJ whole genome shotgun (WGS) entry which is preliminary data.</text>
</comment>
<protein>
    <submittedName>
        <fullName evidence="1">Uncharacterized protein</fullName>
    </submittedName>
</protein>
<reference evidence="1" key="2">
    <citation type="journal article" date="2013" name="Mar. Genomics">
        <title>Expression of sulfatases in Rhodopirellula baltica and the diversity of sulfatases in the genus Rhodopirellula.</title>
        <authorList>
            <person name="Wegner C.E."/>
            <person name="Richter-Heitmann T."/>
            <person name="Klindworth A."/>
            <person name="Klockow C."/>
            <person name="Richter M."/>
            <person name="Achstetter T."/>
            <person name="Glockner F.O."/>
            <person name="Harder J."/>
        </authorList>
    </citation>
    <scope>NUCLEOTIDE SEQUENCE [LARGE SCALE GENOMIC DNA]</scope>
    <source>
        <strain evidence="1">6C</strain>
    </source>
</reference>
<organism evidence="1 2">
    <name type="scientific">Rhodopirellula europaea 6C</name>
    <dbReference type="NCBI Taxonomy" id="1263867"/>
    <lineage>
        <taxon>Bacteria</taxon>
        <taxon>Pseudomonadati</taxon>
        <taxon>Planctomycetota</taxon>
        <taxon>Planctomycetia</taxon>
        <taxon>Pirellulales</taxon>
        <taxon>Pirellulaceae</taxon>
        <taxon>Rhodopirellula</taxon>
    </lineage>
</organism>
<dbReference type="AlphaFoldDB" id="M2AIY4"/>
<reference evidence="1" key="1">
    <citation type="submission" date="2012-11" db="EMBL/GenBank/DDBJ databases">
        <title>Permanent draft genomes of Rhodopirellula europaea strain SH398 and 6C.</title>
        <authorList>
            <person name="Richter M."/>
            <person name="Richter-Heitmann T."/>
            <person name="Frank C."/>
            <person name="Harder J."/>
            <person name="Glockner F.O."/>
        </authorList>
    </citation>
    <scope>NUCLEOTIDE SEQUENCE</scope>
    <source>
        <strain evidence="1">6C</strain>
    </source>
</reference>
<gene>
    <name evidence="1" type="ORF">RE6C_02186</name>
</gene>
<evidence type="ECO:0000313" key="2">
    <source>
        <dbReference type="Proteomes" id="UP000011529"/>
    </source>
</evidence>
<dbReference type="EMBL" id="ANMO01000109">
    <property type="protein sequence ID" value="EMB17100.1"/>
    <property type="molecule type" value="Genomic_DNA"/>
</dbReference>